<evidence type="ECO:0000313" key="2">
    <source>
        <dbReference type="Proteomes" id="UP000006729"/>
    </source>
</evidence>
<keyword evidence="2" id="KW-1185">Reference proteome</keyword>
<name>A0ACC0SXV4_POPTR</name>
<gene>
    <name evidence="1" type="ORF">POPTR_005G051100v4</name>
</gene>
<comment type="caution">
    <text evidence="1">The sequence shown here is derived from an EMBL/GenBank/DDBJ whole genome shotgun (WGS) entry which is preliminary data.</text>
</comment>
<evidence type="ECO:0000313" key="1">
    <source>
        <dbReference type="EMBL" id="KAI9394089.1"/>
    </source>
</evidence>
<protein>
    <submittedName>
        <fullName evidence="1">Uncharacterized protein</fullName>
    </submittedName>
</protein>
<reference evidence="1 2" key="1">
    <citation type="journal article" date="2006" name="Science">
        <title>The genome of black cottonwood, Populus trichocarpa (Torr. &amp; Gray).</title>
        <authorList>
            <person name="Tuskan G.A."/>
            <person name="Difazio S."/>
            <person name="Jansson S."/>
            <person name="Bohlmann J."/>
            <person name="Grigoriev I."/>
            <person name="Hellsten U."/>
            <person name="Putnam N."/>
            <person name="Ralph S."/>
            <person name="Rombauts S."/>
            <person name="Salamov A."/>
            <person name="Schein J."/>
            <person name="Sterck L."/>
            <person name="Aerts A."/>
            <person name="Bhalerao R.R."/>
            <person name="Bhalerao R.P."/>
            <person name="Blaudez D."/>
            <person name="Boerjan W."/>
            <person name="Brun A."/>
            <person name="Brunner A."/>
            <person name="Busov V."/>
            <person name="Campbell M."/>
            <person name="Carlson J."/>
            <person name="Chalot M."/>
            <person name="Chapman J."/>
            <person name="Chen G.L."/>
            <person name="Cooper D."/>
            <person name="Coutinho P.M."/>
            <person name="Couturier J."/>
            <person name="Covert S."/>
            <person name="Cronk Q."/>
            <person name="Cunningham R."/>
            <person name="Davis J."/>
            <person name="Degroeve S."/>
            <person name="Dejardin A."/>
            <person name="Depamphilis C."/>
            <person name="Detter J."/>
            <person name="Dirks B."/>
            <person name="Dubchak I."/>
            <person name="Duplessis S."/>
            <person name="Ehlting J."/>
            <person name="Ellis B."/>
            <person name="Gendler K."/>
            <person name="Goodstein D."/>
            <person name="Gribskov M."/>
            <person name="Grimwood J."/>
            <person name="Groover A."/>
            <person name="Gunter L."/>
            <person name="Hamberger B."/>
            <person name="Heinze B."/>
            <person name="Helariutta Y."/>
            <person name="Henrissat B."/>
            <person name="Holligan D."/>
            <person name="Holt R."/>
            <person name="Huang W."/>
            <person name="Islam-Faridi N."/>
            <person name="Jones S."/>
            <person name="Jones-Rhoades M."/>
            <person name="Jorgensen R."/>
            <person name="Joshi C."/>
            <person name="Kangasjarvi J."/>
            <person name="Karlsson J."/>
            <person name="Kelleher C."/>
            <person name="Kirkpatrick R."/>
            <person name="Kirst M."/>
            <person name="Kohler A."/>
            <person name="Kalluri U."/>
            <person name="Larimer F."/>
            <person name="Leebens-Mack J."/>
            <person name="Leple J.C."/>
            <person name="Locascio P."/>
            <person name="Lou Y."/>
            <person name="Lucas S."/>
            <person name="Martin F."/>
            <person name="Montanini B."/>
            <person name="Napoli C."/>
            <person name="Nelson D.R."/>
            <person name="Nelson C."/>
            <person name="Nieminen K."/>
            <person name="Nilsson O."/>
            <person name="Pereda V."/>
            <person name="Peter G."/>
            <person name="Philippe R."/>
            <person name="Pilate G."/>
            <person name="Poliakov A."/>
            <person name="Razumovskaya J."/>
            <person name="Richardson P."/>
            <person name="Rinaldi C."/>
            <person name="Ritland K."/>
            <person name="Rouze P."/>
            <person name="Ryaboy D."/>
            <person name="Schmutz J."/>
            <person name="Schrader J."/>
            <person name="Segerman B."/>
            <person name="Shin H."/>
            <person name="Siddiqui A."/>
            <person name="Sterky F."/>
            <person name="Terry A."/>
            <person name="Tsai C.J."/>
            <person name="Uberbacher E."/>
            <person name="Unneberg P."/>
            <person name="Vahala J."/>
            <person name="Wall K."/>
            <person name="Wessler S."/>
            <person name="Yang G."/>
            <person name="Yin T."/>
            <person name="Douglas C."/>
            <person name="Marra M."/>
            <person name="Sandberg G."/>
            <person name="Van de Peer Y."/>
            <person name="Rokhsar D."/>
        </authorList>
    </citation>
    <scope>NUCLEOTIDE SEQUENCE [LARGE SCALE GENOMIC DNA]</scope>
    <source>
        <strain evidence="2">cv. Nisqually</strain>
    </source>
</reference>
<dbReference type="EMBL" id="CM009294">
    <property type="protein sequence ID" value="KAI9394089.1"/>
    <property type="molecule type" value="Genomic_DNA"/>
</dbReference>
<sequence length="844" mass="93099">MGFRVVAQNLIKTYKICFLPAFAPLLTFSLFISSLFRQTYPNNDKKRFGERKEVGVFSFVTEDLLEVEEKCIEVLMELNTPNKNQIPATNPLSQFEDSPVFNYINNLSPIELVKSMHNGQAFNFPSFASPLSVFASPQLSSQSDARSFMRRDQFSEPSKPELLQSKDENDTSIGVFEAAQLTGLSVEQSECSTPANSSKGVITKLPGEHMELAIEEPDTLKYYCASPDDNIIMVPLKAIIEPQMAGDPNERYCSRKSEKDLRKIGQTGQNEDEAGCDWVALISDVADILTLEPSIDEESAEKQKMVDPGTISFISNVLQAPQDNSDDSETSYYAGSSQQREIGEPGIQPVESGEQNEAHQTPSVFSGTLPDKPIVNDAAAKVDIRGKSYQSSSKQHKIRRRCLVFEMGAHKKKLAFESSSSTSSQSDHMGASIEKHATPRTDKGKTLSALPGRGIGLHLNALTATSSGNAVKIETLASGKQEISQPPSPAAHMASGLDPVSKSLALITVETDFVPFDNEDKVMENVPQTSMVVTEDFGISSPKMKRQKFEYLGASSCKRCNCKRSKCLKLYCECFAAGLYCIEPCSCLECSNNPAHEDTVLETRRQIESRNPLAFAPKVIRNSDSVSEFGEETNKTPASARHKRGCNCKKSSCLKKYCECFQGGVGCSSYCRCEGCKNTFGCKNGVEENDLKWGESKIHENTSNLNLLDIIEKGEDHPDLMVPSKDSRSPVHPQIPISGQLSGSSLCDVGPSTKMRPIQRFRTNFFYHQPKYEKHLQVIPEDETPEILNRNCLPTSGVKSVSPNSKRVSPPHHGFGPSTTWRRGRKLILRSVSPSPSLNPPCEQ</sequence>
<organism evidence="1 2">
    <name type="scientific">Populus trichocarpa</name>
    <name type="common">Western balsam poplar</name>
    <name type="synonym">Populus balsamifera subsp. trichocarpa</name>
    <dbReference type="NCBI Taxonomy" id="3694"/>
    <lineage>
        <taxon>Eukaryota</taxon>
        <taxon>Viridiplantae</taxon>
        <taxon>Streptophyta</taxon>
        <taxon>Embryophyta</taxon>
        <taxon>Tracheophyta</taxon>
        <taxon>Spermatophyta</taxon>
        <taxon>Magnoliopsida</taxon>
        <taxon>eudicotyledons</taxon>
        <taxon>Gunneridae</taxon>
        <taxon>Pentapetalae</taxon>
        <taxon>rosids</taxon>
        <taxon>fabids</taxon>
        <taxon>Malpighiales</taxon>
        <taxon>Salicaceae</taxon>
        <taxon>Saliceae</taxon>
        <taxon>Populus</taxon>
    </lineage>
</organism>
<dbReference type="Proteomes" id="UP000006729">
    <property type="component" value="Chromosome 5"/>
</dbReference>
<proteinExistence type="predicted"/>
<accession>A0ACC0SXV4</accession>